<dbReference type="Proteomes" id="UP001317870">
    <property type="component" value="Chromosome"/>
</dbReference>
<evidence type="ECO:0000256" key="3">
    <source>
        <dbReference type="PIRNR" id="PIRNR001365"/>
    </source>
</evidence>
<accession>A0ABN6U730</accession>
<dbReference type="PANTHER" id="PTHR12128:SF67">
    <property type="entry name" value="BLR3884 PROTEIN"/>
    <property type="match status" value="1"/>
</dbReference>
<dbReference type="InterPro" id="IPR020625">
    <property type="entry name" value="Schiff_base-form_aldolases_AS"/>
</dbReference>
<keyword evidence="2" id="KW-0704">Schiff base</keyword>
<keyword evidence="1 3" id="KW-0456">Lyase</keyword>
<name>A0ABN6U730_9NOCA</name>
<comment type="similarity">
    <text evidence="3">Belongs to the DapA family.</text>
</comment>
<dbReference type="SMART" id="SM01130">
    <property type="entry name" value="DHDPS"/>
    <property type="match status" value="1"/>
</dbReference>
<organism evidence="4 5">
    <name type="scientific">Nocardia sputorum</name>
    <dbReference type="NCBI Taxonomy" id="2984338"/>
    <lineage>
        <taxon>Bacteria</taxon>
        <taxon>Bacillati</taxon>
        <taxon>Actinomycetota</taxon>
        <taxon>Actinomycetes</taxon>
        <taxon>Mycobacteriales</taxon>
        <taxon>Nocardiaceae</taxon>
        <taxon>Nocardia</taxon>
    </lineage>
</organism>
<reference evidence="4 5" key="1">
    <citation type="submission" date="2022-11" db="EMBL/GenBank/DDBJ databases">
        <title>Genome Sequencing of Nocardia sp. ON39_IFM12276 and assembly.</title>
        <authorList>
            <person name="Shimojima M."/>
            <person name="Toyokawa M."/>
            <person name="Uesaka K."/>
        </authorList>
    </citation>
    <scope>NUCLEOTIDE SEQUENCE [LARGE SCALE GENOMIC DNA]</scope>
    <source>
        <strain evidence="4 5">IFM 12276</strain>
    </source>
</reference>
<evidence type="ECO:0000313" key="4">
    <source>
        <dbReference type="EMBL" id="BDU01063.1"/>
    </source>
</evidence>
<dbReference type="PRINTS" id="PR00146">
    <property type="entry name" value="DHPICSNTHASE"/>
</dbReference>
<gene>
    <name evidence="4" type="primary">dapA_3</name>
    <name evidence="4" type="ORF">IFM12276_40910</name>
</gene>
<dbReference type="PANTHER" id="PTHR12128">
    <property type="entry name" value="DIHYDRODIPICOLINATE SYNTHASE"/>
    <property type="match status" value="1"/>
</dbReference>
<dbReference type="InterPro" id="IPR013785">
    <property type="entry name" value="Aldolase_TIM"/>
</dbReference>
<evidence type="ECO:0000256" key="1">
    <source>
        <dbReference type="ARBA" id="ARBA00023239"/>
    </source>
</evidence>
<dbReference type="PIRSF" id="PIRSF001365">
    <property type="entry name" value="DHDPS"/>
    <property type="match status" value="1"/>
</dbReference>
<dbReference type="Gene3D" id="3.20.20.70">
    <property type="entry name" value="Aldolase class I"/>
    <property type="match status" value="1"/>
</dbReference>
<evidence type="ECO:0000256" key="2">
    <source>
        <dbReference type="ARBA" id="ARBA00023270"/>
    </source>
</evidence>
<dbReference type="InterPro" id="IPR002220">
    <property type="entry name" value="DapA-like"/>
</dbReference>
<proteinExistence type="inferred from homology"/>
<dbReference type="SUPFAM" id="SSF51569">
    <property type="entry name" value="Aldolase"/>
    <property type="match status" value="1"/>
</dbReference>
<keyword evidence="5" id="KW-1185">Reference proteome</keyword>
<sequence>MIVAVVTPFRASGSIDFGALSDYLELLSTAGVDTILVNGTTGEFASLTFGERRAVIEHCRRAWTGTLIAHVGATAAGEVIEAARHAEEYADMLAVISPFFFAAAPEAGIEQFFGQVLAESVKPWLLYNFPRHTGNPLTASMVARLAEKFPQLHGVKDSGKDPALTRRYKACCPRLSVYVGDDRVPARLNELGVDGVVTGAGGPVAELPVAITAAAECGEVECARSRQQVFDDYSDTRKAMALSDIGFAKAAVGARLPGFPPHVRAPLVAADEQQLHHIRRYMHASAIPAIQGLRRSM</sequence>
<dbReference type="Pfam" id="PF00701">
    <property type="entry name" value="DHDPS"/>
    <property type="match status" value="1"/>
</dbReference>
<dbReference type="EMBL" id="AP026978">
    <property type="protein sequence ID" value="BDU01063.1"/>
    <property type="molecule type" value="Genomic_DNA"/>
</dbReference>
<protein>
    <submittedName>
        <fullName evidence="4">Dihydrodipicolinate synthase family protein</fullName>
    </submittedName>
</protein>
<dbReference type="CDD" id="cd00408">
    <property type="entry name" value="DHDPS-like"/>
    <property type="match status" value="1"/>
</dbReference>
<dbReference type="PROSITE" id="PS00666">
    <property type="entry name" value="DHDPS_2"/>
    <property type="match status" value="1"/>
</dbReference>
<evidence type="ECO:0000313" key="5">
    <source>
        <dbReference type="Proteomes" id="UP001317870"/>
    </source>
</evidence>